<dbReference type="EMBL" id="JALAOH010000035">
    <property type="protein sequence ID" value="MCY8317469.1"/>
    <property type="molecule type" value="Genomic_DNA"/>
</dbReference>
<keyword evidence="1" id="KW-1133">Transmembrane helix</keyword>
<dbReference type="AlphaFoldDB" id="A0AAP3CJB1"/>
<feature type="transmembrane region" description="Helical" evidence="1">
    <location>
        <begin position="6"/>
        <end position="24"/>
    </location>
</feature>
<dbReference type="Proteomes" id="UP001067121">
    <property type="component" value="Unassembled WGS sequence"/>
</dbReference>
<accession>A0AAP3CJB1</accession>
<keyword evidence="1" id="KW-0812">Transmembrane</keyword>
<evidence type="ECO:0000313" key="3">
    <source>
        <dbReference type="Proteomes" id="UP001067121"/>
    </source>
</evidence>
<proteinExistence type="predicted"/>
<reference evidence="2" key="1">
    <citation type="submission" date="2022-02" db="EMBL/GenBank/DDBJ databases">
        <title>Crop Bioprotection Bacillus Genome Sequencing.</title>
        <authorList>
            <person name="Dunlap C."/>
        </authorList>
    </citation>
    <scope>NUCLEOTIDE SEQUENCE</scope>
    <source>
        <strain evidence="2">98-1</strain>
    </source>
</reference>
<evidence type="ECO:0000256" key="1">
    <source>
        <dbReference type="SAM" id="Phobius"/>
    </source>
</evidence>
<name>A0AAP3CJB1_BACVA</name>
<protein>
    <submittedName>
        <fullName evidence="2">MFS transporter</fullName>
    </submittedName>
</protein>
<keyword evidence="1" id="KW-0472">Membrane</keyword>
<comment type="caution">
    <text evidence="2">The sequence shown here is derived from an EMBL/GenBank/DDBJ whole genome shotgun (WGS) entry which is preliminary data.</text>
</comment>
<feature type="non-terminal residue" evidence="2">
    <location>
        <position position="1"/>
    </location>
</feature>
<organism evidence="2 3">
    <name type="scientific">Bacillus vallismortis</name>
    <dbReference type="NCBI Taxonomy" id="72361"/>
    <lineage>
        <taxon>Bacteria</taxon>
        <taxon>Bacillati</taxon>
        <taxon>Bacillota</taxon>
        <taxon>Bacilli</taxon>
        <taxon>Bacillales</taxon>
        <taxon>Bacillaceae</taxon>
        <taxon>Bacillus</taxon>
    </lineage>
</organism>
<evidence type="ECO:0000313" key="2">
    <source>
        <dbReference type="EMBL" id="MCY8317469.1"/>
    </source>
</evidence>
<gene>
    <name evidence="2" type="ORF">MOC71_12200</name>
</gene>
<sequence length="45" mass="4982">NQDTILLTMGIFTTMAMILVGISVKIRRTKTEDPISIESKASKTQ</sequence>